<dbReference type="EMBL" id="JAJJMM010000001">
    <property type="protein sequence ID" value="MCC9064050.1"/>
    <property type="molecule type" value="Genomic_DNA"/>
</dbReference>
<dbReference type="SUPFAM" id="SSF48452">
    <property type="entry name" value="TPR-like"/>
    <property type="match status" value="1"/>
</dbReference>
<reference evidence="1" key="1">
    <citation type="submission" date="2021-11" db="EMBL/GenBank/DDBJ databases">
        <title>Description of novel Flavobacterium species.</title>
        <authorList>
            <person name="Saticioglu I.B."/>
            <person name="Ay H."/>
            <person name="Altun S."/>
            <person name="Duman M."/>
        </authorList>
    </citation>
    <scope>NUCLEOTIDE SEQUENCE</scope>
    <source>
        <strain evidence="1">F-30</strain>
    </source>
</reference>
<protein>
    <recommendedName>
        <fullName evidence="3">TonB C-terminal domain-containing protein</fullName>
    </recommendedName>
</protein>
<dbReference type="InterPro" id="IPR011990">
    <property type="entry name" value="TPR-like_helical_dom_sf"/>
</dbReference>
<name>A0ABS8MEV6_9FLAO</name>
<evidence type="ECO:0000313" key="2">
    <source>
        <dbReference type="Proteomes" id="UP001430679"/>
    </source>
</evidence>
<gene>
    <name evidence="1" type="ORF">LNP81_13710</name>
</gene>
<dbReference type="RefSeq" id="WP_230036688.1">
    <property type="nucleotide sequence ID" value="NZ_JAJJMM010000001.1"/>
</dbReference>
<accession>A0ABS8MEV6</accession>
<dbReference type="Proteomes" id="UP001430679">
    <property type="component" value="Unassembled WGS sequence"/>
</dbReference>
<dbReference type="Gene3D" id="1.25.40.10">
    <property type="entry name" value="Tetratricopeptide repeat domain"/>
    <property type="match status" value="1"/>
</dbReference>
<evidence type="ECO:0000313" key="1">
    <source>
        <dbReference type="EMBL" id="MCC9064050.1"/>
    </source>
</evidence>
<proteinExistence type="predicted"/>
<evidence type="ECO:0008006" key="3">
    <source>
        <dbReference type="Google" id="ProtNLM"/>
    </source>
</evidence>
<organism evidence="1 2">
    <name type="scientific">Flavobacterium piscisymbiosum</name>
    <dbReference type="NCBI Taxonomy" id="2893753"/>
    <lineage>
        <taxon>Bacteria</taxon>
        <taxon>Pseudomonadati</taxon>
        <taxon>Bacteroidota</taxon>
        <taxon>Flavobacteriia</taxon>
        <taxon>Flavobacteriales</taxon>
        <taxon>Flavobacteriaceae</taxon>
        <taxon>Flavobacterium</taxon>
    </lineage>
</organism>
<comment type="caution">
    <text evidence="1">The sequence shown here is derived from an EMBL/GenBank/DDBJ whole genome shotgun (WGS) entry which is preliminary data.</text>
</comment>
<sequence>MKFAFLLFTQICISQNIEVNQLLIDGEKAFIENDFLLAKEIYTKATNLGLKNKDCWFNLAISELKLEENDNACEHFYQAYLLDDGEALELIKKNCPNLRNGSIMSVNDVEEKPKFIYKEEKDLLIEGNNLNPKYVRLLTRRLQRSRIMSKYGGSVSIQFLINDANGLDIRKLIVRGDTNETEIINKEVLSILNNLVIYVSAKNKGVSVGLLEKYFFTINFIMKPY</sequence>
<keyword evidence="2" id="KW-1185">Reference proteome</keyword>